<protein>
    <submittedName>
        <fullName evidence="1">Uncharacterized protein</fullName>
    </submittedName>
</protein>
<organism evidence="1 2">
    <name type="scientific">Cercopithifilaria johnstoni</name>
    <dbReference type="NCBI Taxonomy" id="2874296"/>
    <lineage>
        <taxon>Eukaryota</taxon>
        <taxon>Metazoa</taxon>
        <taxon>Ecdysozoa</taxon>
        <taxon>Nematoda</taxon>
        <taxon>Chromadorea</taxon>
        <taxon>Rhabditida</taxon>
        <taxon>Spirurina</taxon>
        <taxon>Spiruromorpha</taxon>
        <taxon>Filarioidea</taxon>
        <taxon>Onchocercidae</taxon>
        <taxon>Cercopithifilaria</taxon>
    </lineage>
</organism>
<dbReference type="EMBL" id="CAKAEH010001981">
    <property type="protein sequence ID" value="CAG9540576.1"/>
    <property type="molecule type" value="Genomic_DNA"/>
</dbReference>
<accession>A0A8J2MF31</accession>
<comment type="caution">
    <text evidence="1">The sequence shown here is derived from an EMBL/GenBank/DDBJ whole genome shotgun (WGS) entry which is preliminary data.</text>
</comment>
<gene>
    <name evidence="1" type="ORF">CJOHNSTONI_LOCUS10076</name>
</gene>
<dbReference type="AlphaFoldDB" id="A0A8J2MF31"/>
<keyword evidence="2" id="KW-1185">Reference proteome</keyword>
<proteinExistence type="predicted"/>
<evidence type="ECO:0000313" key="1">
    <source>
        <dbReference type="EMBL" id="CAG9540576.1"/>
    </source>
</evidence>
<dbReference type="OrthoDB" id="540503at2759"/>
<evidence type="ECO:0000313" key="2">
    <source>
        <dbReference type="Proteomes" id="UP000746747"/>
    </source>
</evidence>
<name>A0A8J2MF31_9BILA</name>
<dbReference type="Proteomes" id="UP000746747">
    <property type="component" value="Unassembled WGS sequence"/>
</dbReference>
<sequence>MKLHYAIGYQRSIPGPKMKLSKGRDFIVISGNNQLLFYGSEDYDETVTVNVICLAELTEHVGIDPLDEKIQKFSFDTTVAKSFQNPLKCFAYLLPPENSFVVGHVNTIGILRLIRQAQIINSIICTDAEIDESTLCLHRL</sequence>
<reference evidence="1" key="1">
    <citation type="submission" date="2021-09" db="EMBL/GenBank/DDBJ databases">
        <authorList>
            <consortium name="Pathogen Informatics"/>
        </authorList>
    </citation>
    <scope>NUCLEOTIDE SEQUENCE</scope>
</reference>